<protein>
    <submittedName>
        <fullName evidence="1">Uncharacterized protein</fullName>
    </submittedName>
</protein>
<organism evidence="1 2">
    <name type="scientific">Pristionchus mayeri</name>
    <dbReference type="NCBI Taxonomy" id="1317129"/>
    <lineage>
        <taxon>Eukaryota</taxon>
        <taxon>Metazoa</taxon>
        <taxon>Ecdysozoa</taxon>
        <taxon>Nematoda</taxon>
        <taxon>Chromadorea</taxon>
        <taxon>Rhabditida</taxon>
        <taxon>Rhabditina</taxon>
        <taxon>Diplogasteromorpha</taxon>
        <taxon>Diplogasteroidea</taxon>
        <taxon>Neodiplogasteridae</taxon>
        <taxon>Pristionchus</taxon>
    </lineage>
</organism>
<dbReference type="Proteomes" id="UP001328107">
    <property type="component" value="Unassembled WGS sequence"/>
</dbReference>
<dbReference type="EMBL" id="BTRK01000005">
    <property type="protein sequence ID" value="GMR55137.1"/>
    <property type="molecule type" value="Genomic_DNA"/>
</dbReference>
<accession>A0AAN5I795</accession>
<name>A0AAN5I795_9BILA</name>
<proteinExistence type="predicted"/>
<dbReference type="AlphaFoldDB" id="A0AAN5I795"/>
<evidence type="ECO:0000313" key="1">
    <source>
        <dbReference type="EMBL" id="GMR55137.1"/>
    </source>
</evidence>
<gene>
    <name evidence="1" type="ORF">PMAYCL1PPCAC_25332</name>
</gene>
<evidence type="ECO:0000313" key="2">
    <source>
        <dbReference type="Proteomes" id="UP001328107"/>
    </source>
</evidence>
<comment type="caution">
    <text evidence="1">The sequence shown here is derived from an EMBL/GenBank/DDBJ whole genome shotgun (WGS) entry which is preliminary data.</text>
</comment>
<sequence length="74" mass="8538">MSFFTTAGTTEVTQRNNPLSSFREEIGEFGESCWSDIKRLCCNNGTVLKNYNRHCKDYSRSKGCPANRDKIFEF</sequence>
<keyword evidence="2" id="KW-1185">Reference proteome</keyword>
<feature type="non-terminal residue" evidence="1">
    <location>
        <position position="74"/>
    </location>
</feature>
<reference evidence="2" key="1">
    <citation type="submission" date="2022-10" db="EMBL/GenBank/DDBJ databases">
        <title>Genome assembly of Pristionchus species.</title>
        <authorList>
            <person name="Yoshida K."/>
            <person name="Sommer R.J."/>
        </authorList>
    </citation>
    <scope>NUCLEOTIDE SEQUENCE [LARGE SCALE GENOMIC DNA]</scope>
    <source>
        <strain evidence="2">RS5460</strain>
    </source>
</reference>